<accession>A0A9N8D6Y7</accession>
<dbReference type="OrthoDB" id="498037at2759"/>
<feature type="region of interest" description="Disordered" evidence="1">
    <location>
        <begin position="1"/>
        <end position="62"/>
    </location>
</feature>
<gene>
    <name evidence="3" type="ORF">SEMRO_20_G014450.1</name>
</gene>
<feature type="compositionally biased region" description="Acidic residues" evidence="1">
    <location>
        <begin position="39"/>
        <end position="56"/>
    </location>
</feature>
<feature type="transmembrane region" description="Helical" evidence="2">
    <location>
        <begin position="132"/>
        <end position="150"/>
    </location>
</feature>
<keyword evidence="2" id="KW-0472">Membrane</keyword>
<keyword evidence="2" id="KW-1133">Transmembrane helix</keyword>
<keyword evidence="4" id="KW-1185">Reference proteome</keyword>
<feature type="region of interest" description="Disordered" evidence="1">
    <location>
        <begin position="906"/>
        <end position="929"/>
    </location>
</feature>
<feature type="compositionally biased region" description="Basic and acidic residues" evidence="1">
    <location>
        <begin position="906"/>
        <end position="919"/>
    </location>
</feature>
<proteinExistence type="predicted"/>
<feature type="transmembrane region" description="Helical" evidence="2">
    <location>
        <begin position="831"/>
        <end position="850"/>
    </location>
</feature>
<feature type="transmembrane region" description="Helical" evidence="2">
    <location>
        <begin position="553"/>
        <end position="577"/>
    </location>
</feature>
<feature type="transmembrane region" description="Helical" evidence="2">
    <location>
        <begin position="188"/>
        <end position="209"/>
    </location>
</feature>
<organism evidence="3 4">
    <name type="scientific">Seminavis robusta</name>
    <dbReference type="NCBI Taxonomy" id="568900"/>
    <lineage>
        <taxon>Eukaryota</taxon>
        <taxon>Sar</taxon>
        <taxon>Stramenopiles</taxon>
        <taxon>Ochrophyta</taxon>
        <taxon>Bacillariophyta</taxon>
        <taxon>Bacillariophyceae</taxon>
        <taxon>Bacillariophycidae</taxon>
        <taxon>Naviculales</taxon>
        <taxon>Naviculaceae</taxon>
        <taxon>Seminavis</taxon>
    </lineage>
</organism>
<comment type="caution">
    <text evidence="3">The sequence shown here is derived from an EMBL/GenBank/DDBJ whole genome shotgun (WGS) entry which is preliminary data.</text>
</comment>
<feature type="transmembrane region" description="Helical" evidence="2">
    <location>
        <begin position="374"/>
        <end position="397"/>
    </location>
</feature>
<feature type="transmembrane region" description="Helical" evidence="2">
    <location>
        <begin position="409"/>
        <end position="430"/>
    </location>
</feature>
<keyword evidence="2" id="KW-0812">Transmembrane</keyword>
<feature type="transmembrane region" description="Helical" evidence="2">
    <location>
        <begin position="755"/>
        <end position="782"/>
    </location>
</feature>
<feature type="compositionally biased region" description="Basic and acidic residues" evidence="1">
    <location>
        <begin position="1"/>
        <end position="11"/>
    </location>
</feature>
<feature type="transmembrane region" description="Helical" evidence="2">
    <location>
        <begin position="436"/>
        <end position="455"/>
    </location>
</feature>
<feature type="transmembrane region" description="Helical" evidence="2">
    <location>
        <begin position="216"/>
        <end position="242"/>
    </location>
</feature>
<evidence type="ECO:0000256" key="1">
    <source>
        <dbReference type="SAM" id="MobiDB-lite"/>
    </source>
</evidence>
<evidence type="ECO:0000313" key="4">
    <source>
        <dbReference type="Proteomes" id="UP001153069"/>
    </source>
</evidence>
<feature type="transmembrane region" description="Helical" evidence="2">
    <location>
        <begin position="879"/>
        <end position="901"/>
    </location>
</feature>
<dbReference type="EMBL" id="CAICTM010000020">
    <property type="protein sequence ID" value="CAB9497497.1"/>
    <property type="molecule type" value="Genomic_DNA"/>
</dbReference>
<feature type="transmembrane region" description="Helical" evidence="2">
    <location>
        <begin position="584"/>
        <end position="606"/>
    </location>
</feature>
<reference evidence="3" key="1">
    <citation type="submission" date="2020-06" db="EMBL/GenBank/DDBJ databases">
        <authorList>
            <consortium name="Plant Systems Biology data submission"/>
        </authorList>
    </citation>
    <scope>NUCLEOTIDE SEQUENCE</scope>
    <source>
        <strain evidence="3">D6</strain>
    </source>
</reference>
<feature type="transmembrane region" description="Helical" evidence="2">
    <location>
        <begin position="162"/>
        <end position="182"/>
    </location>
</feature>
<feature type="compositionally biased region" description="Low complexity" evidence="1">
    <location>
        <begin position="27"/>
        <end position="38"/>
    </location>
</feature>
<dbReference type="AlphaFoldDB" id="A0A9N8D6Y7"/>
<dbReference type="Proteomes" id="UP001153069">
    <property type="component" value="Unassembled WGS sequence"/>
</dbReference>
<evidence type="ECO:0000256" key="2">
    <source>
        <dbReference type="SAM" id="Phobius"/>
    </source>
</evidence>
<feature type="transmembrane region" description="Helical" evidence="2">
    <location>
        <begin position="476"/>
        <end position="501"/>
    </location>
</feature>
<feature type="transmembrane region" description="Helical" evidence="2">
    <location>
        <begin position="95"/>
        <end position="120"/>
    </location>
</feature>
<name>A0A9N8D6Y7_9STRA</name>
<evidence type="ECO:0000313" key="3">
    <source>
        <dbReference type="EMBL" id="CAB9497497.1"/>
    </source>
</evidence>
<protein>
    <submittedName>
        <fullName evidence="3">Uncharacterized protein</fullName>
    </submittedName>
</protein>
<feature type="transmembrane region" description="Helical" evidence="2">
    <location>
        <begin position="715"/>
        <end position="735"/>
    </location>
</feature>
<sequence length="929" mass="102615">MTNSDQRRSSPTEDTGDTVPHPPSPNEAVLVEQAVEQEYSGDDLSDDDDDSQDGDMDYSKMDASKKKRKVKVKKIAKAAKRAVVPKIEPLPWQKFLGLSLLVAMPCILYIICFSAMGFGLDWFFYLDGKYGGEYTSLVGGLTVIWFLLLYMMDVDSWVERPWIQRLCGLIFTVGLFFTVILMIGDYPYLPICLFAALTPLWLISANHVIRAAHTRVYVGWLSGPLFCVSIFIMTVWIVWVFMDETHEYNQVTKVVFAQATGCEPNLVDFPECANDFAPITPAPTSVNTTSSNVTRHLHVLPNGTYYHHMDDYTASPFTQSPTTPSPTPAIYNTPASSLVCFDVVIHPPAFGFPADQVCDPSCPTDVYSDCANGFILWAGPLLVSLVLFFLSFFCTFLRADNSEQDIINFGKLWLFLLFTVWLTASLAGVAAGLSSVLVAMTLASFVGSIIFVAMTRSRLEGKLQAKQMWGRVNENYGAYLDAARGLFLLLFAPLLVIYGFMSVMNQAVRKLGLPFSKPLKTPETQKDFLTKRTRIQLNMIRSWDRAKVVSWGVLWGIFFMVMVVIVAQFTVLFLSYLIEVTSALSVIAVTAILCGVGMIMFLLPPVPGVPIYLTLGIVIQGVGRDTLGIIGCMAYASAVSLGLKLVACTVQQKLIGENLAKYVSVRKLVGINTTLIKAMRLVLAQPGMGIDKVCILVGGPDWPTSVLCGIMGLDLLPVLFGTLPVFALIFPTVLLGSFNYMAGATLDNGELEFPYAAVLGTVCTAVTAVVQLAAMIMAAYYLEQTTSLRADEIEAIEDDAEVAKLEKDEEHLNHCYSVVTQWDVVPRICKLTLYASFLGMVVSCYMVQVFSDQCFAEYELTDTIDGKLGGKWYNLLTPFGWYSVVLFTIACVLYWGFVSWASGEAKREAERNPPTKEQLEEQPLPATTP</sequence>
<feature type="transmembrane region" description="Helical" evidence="2">
    <location>
        <begin position="626"/>
        <end position="647"/>
    </location>
</feature>